<evidence type="ECO:0000259" key="7">
    <source>
        <dbReference type="Pfam" id="PF02463"/>
    </source>
</evidence>
<organism evidence="8 9">
    <name type="scientific">Microbulbifer echini</name>
    <dbReference type="NCBI Taxonomy" id="1529067"/>
    <lineage>
        <taxon>Bacteria</taxon>
        <taxon>Pseudomonadati</taxon>
        <taxon>Pseudomonadota</taxon>
        <taxon>Gammaproteobacteria</taxon>
        <taxon>Cellvibrionales</taxon>
        <taxon>Microbulbiferaceae</taxon>
        <taxon>Microbulbifer</taxon>
    </lineage>
</organism>
<keyword evidence="6" id="KW-0234">DNA repair</keyword>
<comment type="subcellular location">
    <subcellularLocation>
        <location evidence="6">Cytoplasm</location>
    </subcellularLocation>
</comment>
<evidence type="ECO:0000256" key="6">
    <source>
        <dbReference type="HAMAP-Rule" id="MF_00365"/>
    </source>
</evidence>
<evidence type="ECO:0000313" key="8">
    <source>
        <dbReference type="EMBL" id="MFA0789354.1"/>
    </source>
</evidence>
<dbReference type="SUPFAM" id="SSF52540">
    <property type="entry name" value="P-loop containing nucleoside triphosphate hydrolases"/>
    <property type="match status" value="1"/>
</dbReference>
<keyword evidence="4 6" id="KW-0067">ATP-binding</keyword>
<name>A0ABV4NIG8_9GAMM</name>
<dbReference type="Gene3D" id="1.20.1050.90">
    <property type="entry name" value="RecF/RecN/SMC, N-terminal domain"/>
    <property type="match status" value="1"/>
</dbReference>
<dbReference type="PANTHER" id="PTHR32182:SF0">
    <property type="entry name" value="DNA REPLICATION AND REPAIR PROTEIN RECF"/>
    <property type="match status" value="1"/>
</dbReference>
<evidence type="ECO:0000313" key="9">
    <source>
        <dbReference type="Proteomes" id="UP001569414"/>
    </source>
</evidence>
<comment type="caution">
    <text evidence="8">The sequence shown here is derived from an EMBL/GenBank/DDBJ whole genome shotgun (WGS) entry which is preliminary data.</text>
</comment>
<gene>
    <name evidence="6 8" type="primary">recF</name>
    <name evidence="8" type="ORF">ACCI51_02280</name>
</gene>
<evidence type="ECO:0000256" key="1">
    <source>
        <dbReference type="ARBA" id="ARBA00022490"/>
    </source>
</evidence>
<keyword evidence="9" id="KW-1185">Reference proteome</keyword>
<protein>
    <recommendedName>
        <fullName evidence="6">DNA replication and repair protein RecF</fullName>
    </recommendedName>
</protein>
<keyword evidence="6" id="KW-0227">DNA damage</keyword>
<keyword evidence="1 6" id="KW-0963">Cytoplasm</keyword>
<dbReference type="PANTHER" id="PTHR32182">
    <property type="entry name" value="DNA REPLICATION AND REPAIR PROTEIN RECF"/>
    <property type="match status" value="1"/>
</dbReference>
<dbReference type="EMBL" id="JBGMEL010000002">
    <property type="protein sequence ID" value="MFA0789354.1"/>
    <property type="molecule type" value="Genomic_DNA"/>
</dbReference>
<keyword evidence="3 6" id="KW-0547">Nucleotide-binding</keyword>
<evidence type="ECO:0000256" key="4">
    <source>
        <dbReference type="ARBA" id="ARBA00022840"/>
    </source>
</evidence>
<feature type="binding site" evidence="6">
    <location>
        <begin position="30"/>
        <end position="37"/>
    </location>
    <ligand>
        <name>ATP</name>
        <dbReference type="ChEBI" id="CHEBI:30616"/>
    </ligand>
</feature>
<reference evidence="8 9" key="1">
    <citation type="submission" date="2024-08" db="EMBL/GenBank/DDBJ databases">
        <authorList>
            <person name="Ishaq N."/>
        </authorList>
    </citation>
    <scope>NUCLEOTIDE SEQUENCE [LARGE SCALE GENOMIC DNA]</scope>
    <source>
        <strain evidence="8 9">JCM 30400</strain>
    </source>
</reference>
<dbReference type="Proteomes" id="UP001569414">
    <property type="component" value="Unassembled WGS sequence"/>
</dbReference>
<dbReference type="NCBIfam" id="TIGR00611">
    <property type="entry name" value="recf"/>
    <property type="match status" value="1"/>
</dbReference>
<dbReference type="Gene3D" id="3.40.50.300">
    <property type="entry name" value="P-loop containing nucleotide triphosphate hydrolases"/>
    <property type="match status" value="1"/>
</dbReference>
<dbReference type="InterPro" id="IPR001238">
    <property type="entry name" value="DNA-binding_RecF"/>
</dbReference>
<comment type="similarity">
    <text evidence="6">Belongs to the RecF family.</text>
</comment>
<sequence>MALTRLLLSNFRNISQADLTLDAGVNLFCGDNGSGKTSLLEAAHMLATGRSFRSRQHKSVIRHDSHGLTVFAQLDTGYSLGVERLADGGGRVRINQAAAESSSQLANCLPLQLINSDSFAALDGGPGVRRRLLDWTVFHVEHLFAQEWKNYQIALKQRNALLRRGKIDTQVIGVWEEQLAQSGERVDAQRRVQFLALRAAVSGLLEELPRSLLHHVDMGYRRGWRKESTLSEALRESRDGDLGQGHTRTGPHRADVRFTVAGEPAHNVLSRGQQKMLVCAVRTAMAQLVCRHREKPVFLVDDLPAELDEHNQQVFAHWVGRCASQVLVTGIEEGATSRPWRQLEAPWNCPKVFHVEHGNISAEASAAQ</sequence>
<dbReference type="RefSeq" id="WP_371842459.1">
    <property type="nucleotide sequence ID" value="NZ_JBGMEL010000002.1"/>
</dbReference>
<dbReference type="InterPro" id="IPR042174">
    <property type="entry name" value="RecF_2"/>
</dbReference>
<evidence type="ECO:0000256" key="5">
    <source>
        <dbReference type="ARBA" id="ARBA00023125"/>
    </source>
</evidence>
<keyword evidence="5 6" id="KW-0238">DNA-binding</keyword>
<comment type="function">
    <text evidence="6">The RecF protein is involved in DNA metabolism; it is required for DNA replication and normal SOS inducibility. RecF binds preferentially to single-stranded, linear DNA. It also seems to bind ATP.</text>
</comment>
<dbReference type="InterPro" id="IPR003395">
    <property type="entry name" value="RecF/RecN/SMC_N"/>
</dbReference>
<keyword evidence="2 6" id="KW-0235">DNA replication</keyword>
<dbReference type="InterPro" id="IPR027417">
    <property type="entry name" value="P-loop_NTPase"/>
</dbReference>
<evidence type="ECO:0000256" key="3">
    <source>
        <dbReference type="ARBA" id="ARBA00022741"/>
    </source>
</evidence>
<keyword evidence="6" id="KW-0742">SOS response</keyword>
<proteinExistence type="inferred from homology"/>
<evidence type="ECO:0000256" key="2">
    <source>
        <dbReference type="ARBA" id="ARBA00022705"/>
    </source>
</evidence>
<dbReference type="HAMAP" id="MF_00365">
    <property type="entry name" value="RecF"/>
    <property type="match status" value="1"/>
</dbReference>
<feature type="domain" description="RecF/RecN/SMC N-terminal" evidence="7">
    <location>
        <begin position="3"/>
        <end position="336"/>
    </location>
</feature>
<dbReference type="Pfam" id="PF02463">
    <property type="entry name" value="SMC_N"/>
    <property type="match status" value="1"/>
</dbReference>
<accession>A0ABV4NIG8</accession>